<evidence type="ECO:0000313" key="4">
    <source>
        <dbReference type="Proteomes" id="UP001391051"/>
    </source>
</evidence>
<accession>A0ABR1Q406</accession>
<keyword evidence="2" id="KW-0472">Membrane</keyword>
<gene>
    <name evidence="3" type="ORF">PG986_010892</name>
</gene>
<organism evidence="3 4">
    <name type="scientific">Apiospora aurea</name>
    <dbReference type="NCBI Taxonomy" id="335848"/>
    <lineage>
        <taxon>Eukaryota</taxon>
        <taxon>Fungi</taxon>
        <taxon>Dikarya</taxon>
        <taxon>Ascomycota</taxon>
        <taxon>Pezizomycotina</taxon>
        <taxon>Sordariomycetes</taxon>
        <taxon>Xylariomycetidae</taxon>
        <taxon>Amphisphaeriales</taxon>
        <taxon>Apiosporaceae</taxon>
        <taxon>Apiospora</taxon>
    </lineage>
</organism>
<evidence type="ECO:0000313" key="3">
    <source>
        <dbReference type="EMBL" id="KAK7946571.1"/>
    </source>
</evidence>
<dbReference type="Proteomes" id="UP001391051">
    <property type="component" value="Unassembled WGS sequence"/>
</dbReference>
<feature type="transmembrane region" description="Helical" evidence="2">
    <location>
        <begin position="459"/>
        <end position="481"/>
    </location>
</feature>
<feature type="compositionally biased region" description="Basic and acidic residues" evidence="1">
    <location>
        <begin position="18"/>
        <end position="28"/>
    </location>
</feature>
<evidence type="ECO:0008006" key="5">
    <source>
        <dbReference type="Google" id="ProtNLM"/>
    </source>
</evidence>
<keyword evidence="2" id="KW-0812">Transmembrane</keyword>
<dbReference type="EMBL" id="JAQQWE010000007">
    <property type="protein sequence ID" value="KAK7946571.1"/>
    <property type="molecule type" value="Genomic_DNA"/>
</dbReference>
<keyword evidence="2" id="KW-1133">Transmembrane helix</keyword>
<dbReference type="RefSeq" id="XP_066696605.1">
    <property type="nucleotide sequence ID" value="XM_066847114.1"/>
</dbReference>
<protein>
    <recommendedName>
        <fullName evidence="5">Peptidase M50 domain-containing protein</fullName>
    </recommendedName>
</protein>
<feature type="transmembrane region" description="Helical" evidence="2">
    <location>
        <begin position="207"/>
        <end position="228"/>
    </location>
</feature>
<feature type="transmembrane region" description="Helical" evidence="2">
    <location>
        <begin position="178"/>
        <end position="201"/>
    </location>
</feature>
<sequence length="555" mass="60993">MRILAALGEGGGQEEQEHEQVDQGHEAEAIGPPQQPLRYLHQALRNRRDLGQARSGLSGSQKVELMEAGAQIVYAADEMGVGLDVYICAAQVGLIIVKVGFFPTLLHELLAALFEADLMPLECLFDPEWRRLIISHEFGHLLYASLVHIHHCAPILVGIVDVLVELCPKGLQSLLERFLLALQLVFVVLFLGFQLLFEVLLVAGQLLYLQVGAILVSLKFLFDVCFLVGQLSDEQLGTVVLQRLLQFLESLVFSSQSDDRIAGVLGILLKRLYLLLKVLLLAAAPRDPAFPSSTAPRDPSFPSLFSVVPELLQLPFKLLLLGGELPYGGLGSSGFLFQCRLCIPVPCLVAIVHDHGVKEGLVQLRAIPREPMGSGHPLRSRLDIRKVRHVVVPHKHTSKCAIDLFGGRALVYRLPENPILELSVDAVRSGHLLEHADDGAGKLQVRLGWKRVPGRLIRIAFRLQLLAFLLLLGCLCPYLLLDSALLGYTLFAPEPKRRRGEAPGWWSCEGVGVWTRGCRLPPWLIAVAAVCCFVGPGPGLVGIRKFLVQSREAGM</sequence>
<feature type="transmembrane region" description="Helical" evidence="2">
    <location>
        <begin position="523"/>
        <end position="543"/>
    </location>
</feature>
<evidence type="ECO:0000256" key="1">
    <source>
        <dbReference type="SAM" id="MobiDB-lite"/>
    </source>
</evidence>
<feature type="region of interest" description="Disordered" evidence="1">
    <location>
        <begin position="7"/>
        <end position="32"/>
    </location>
</feature>
<dbReference type="GeneID" id="92080176"/>
<comment type="caution">
    <text evidence="3">The sequence shown here is derived from an EMBL/GenBank/DDBJ whole genome shotgun (WGS) entry which is preliminary data.</text>
</comment>
<reference evidence="3 4" key="1">
    <citation type="submission" date="2023-01" db="EMBL/GenBank/DDBJ databases">
        <title>Analysis of 21 Apiospora genomes using comparative genomics revels a genus with tremendous synthesis potential of carbohydrate active enzymes and secondary metabolites.</title>
        <authorList>
            <person name="Sorensen T."/>
        </authorList>
    </citation>
    <scope>NUCLEOTIDE SEQUENCE [LARGE SCALE GENOMIC DNA]</scope>
    <source>
        <strain evidence="3 4">CBS 24483</strain>
    </source>
</reference>
<keyword evidence="4" id="KW-1185">Reference proteome</keyword>
<evidence type="ECO:0000256" key="2">
    <source>
        <dbReference type="SAM" id="Phobius"/>
    </source>
</evidence>
<proteinExistence type="predicted"/>
<name>A0ABR1Q406_9PEZI</name>